<proteinExistence type="predicted"/>
<sequence length="209" mass="24172">MKKLSAILKRIFFPVTLLTFLVVGSIFVAGNALYIWISKGGETAIYPAVTIPIMGFFIGLYLIDRWLINKITYIKIMIGEGLIFVGVFLLFLFQNKTVDLQFETKADYVLVLFDAEENSITRFADKGVFGKELVWEKNVIHLDATMNNRKDLRILAPEDWEGFIQGSDVYKPEKDSLPYVFIMKHKLDTGNWIKNQTFIDSIIQRERMR</sequence>
<evidence type="ECO:0000313" key="2">
    <source>
        <dbReference type="EMBL" id="MFH6771358.1"/>
    </source>
</evidence>
<dbReference type="Proteomes" id="UP001610100">
    <property type="component" value="Unassembled WGS sequence"/>
</dbReference>
<dbReference type="EMBL" id="JBAWKB010000001">
    <property type="protein sequence ID" value="MFH6771358.1"/>
    <property type="molecule type" value="Genomic_DNA"/>
</dbReference>
<reference evidence="2 3" key="1">
    <citation type="submission" date="2024-02" db="EMBL/GenBank/DDBJ databases">
        <title>A Gaetbulibacter species isolated from tidal flats and genomic insights of their niches.</title>
        <authorList>
            <person name="Ye Y."/>
        </authorList>
    </citation>
    <scope>NUCLEOTIDE SEQUENCE [LARGE SCALE GENOMIC DNA]</scope>
    <source>
        <strain evidence="2 3">KYW382</strain>
    </source>
</reference>
<feature type="transmembrane region" description="Helical" evidence="1">
    <location>
        <begin position="12"/>
        <end position="37"/>
    </location>
</feature>
<organism evidence="2 3">
    <name type="scientific">Gaetbulibacter aestuarii</name>
    <dbReference type="NCBI Taxonomy" id="1502358"/>
    <lineage>
        <taxon>Bacteria</taxon>
        <taxon>Pseudomonadati</taxon>
        <taxon>Bacteroidota</taxon>
        <taxon>Flavobacteriia</taxon>
        <taxon>Flavobacteriales</taxon>
        <taxon>Flavobacteriaceae</taxon>
        <taxon>Gaetbulibacter</taxon>
    </lineage>
</organism>
<keyword evidence="3" id="KW-1185">Reference proteome</keyword>
<keyword evidence="1" id="KW-0472">Membrane</keyword>
<gene>
    <name evidence="2" type="ORF">V8G58_05370</name>
</gene>
<comment type="caution">
    <text evidence="2">The sequence shown here is derived from an EMBL/GenBank/DDBJ whole genome shotgun (WGS) entry which is preliminary data.</text>
</comment>
<evidence type="ECO:0000256" key="1">
    <source>
        <dbReference type="SAM" id="Phobius"/>
    </source>
</evidence>
<keyword evidence="1" id="KW-1133">Transmembrane helix</keyword>
<accession>A0ABW7N026</accession>
<keyword evidence="1" id="KW-0812">Transmembrane</keyword>
<protein>
    <submittedName>
        <fullName evidence="2">Uncharacterized protein</fullName>
    </submittedName>
</protein>
<name>A0ABW7N026_9FLAO</name>
<feature type="transmembrane region" description="Helical" evidence="1">
    <location>
        <begin position="43"/>
        <end position="62"/>
    </location>
</feature>
<feature type="transmembrane region" description="Helical" evidence="1">
    <location>
        <begin position="74"/>
        <end position="93"/>
    </location>
</feature>
<dbReference type="RefSeq" id="WP_344740402.1">
    <property type="nucleotide sequence ID" value="NZ_BAABAY010000001.1"/>
</dbReference>
<evidence type="ECO:0000313" key="3">
    <source>
        <dbReference type="Proteomes" id="UP001610100"/>
    </source>
</evidence>